<dbReference type="EMBL" id="JAURVH010001525">
    <property type="protein sequence ID" value="KAK5917603.1"/>
    <property type="molecule type" value="Genomic_DNA"/>
</dbReference>
<sequence>MRVYQTHLYPQEVMYAVLVHSPANQEQFSEYPLLTDDPDAVCCYRDGRFTWRPEAMCETHSYELVRNPETQKMEAQPYTPRMPGFGPEFYVWDNVGIVLHVENKQLEFGPALLRKKLKFCKGEKLPQAPDNFDDFETAGENVRRLWPEDPPLKKV</sequence>
<keyword evidence="2" id="KW-1185">Reference proteome</keyword>
<evidence type="ECO:0000313" key="1">
    <source>
        <dbReference type="EMBL" id="KAK5917603.1"/>
    </source>
</evidence>
<evidence type="ECO:0000313" key="2">
    <source>
        <dbReference type="Proteomes" id="UP001331515"/>
    </source>
</evidence>
<proteinExistence type="predicted"/>
<dbReference type="AlphaFoldDB" id="A0AAN8HJH4"/>
<accession>A0AAN8HJH4</accession>
<organism evidence="1 2">
    <name type="scientific">Champsocephalus gunnari</name>
    <name type="common">Mackerel icefish</name>
    <dbReference type="NCBI Taxonomy" id="52237"/>
    <lineage>
        <taxon>Eukaryota</taxon>
        <taxon>Metazoa</taxon>
        <taxon>Chordata</taxon>
        <taxon>Craniata</taxon>
        <taxon>Vertebrata</taxon>
        <taxon>Euteleostomi</taxon>
        <taxon>Actinopterygii</taxon>
        <taxon>Neopterygii</taxon>
        <taxon>Teleostei</taxon>
        <taxon>Neoteleostei</taxon>
        <taxon>Acanthomorphata</taxon>
        <taxon>Eupercaria</taxon>
        <taxon>Perciformes</taxon>
        <taxon>Notothenioidei</taxon>
        <taxon>Channichthyidae</taxon>
        <taxon>Champsocephalus</taxon>
    </lineage>
</organism>
<reference evidence="1 2" key="1">
    <citation type="journal article" date="2023" name="Mol. Biol. Evol.">
        <title>Genomics of Secondarily Temperate Adaptation in the Only Non-Antarctic Icefish.</title>
        <authorList>
            <person name="Rivera-Colon A.G."/>
            <person name="Rayamajhi N."/>
            <person name="Minhas B.F."/>
            <person name="Madrigal G."/>
            <person name="Bilyk K.T."/>
            <person name="Yoon V."/>
            <person name="Hune M."/>
            <person name="Gregory S."/>
            <person name="Cheng C.H.C."/>
            <person name="Catchen J.M."/>
        </authorList>
    </citation>
    <scope>NUCLEOTIDE SEQUENCE [LARGE SCALE GENOMIC DNA]</scope>
    <source>
        <tissue evidence="1">White muscle</tissue>
    </source>
</reference>
<comment type="caution">
    <text evidence="1">The sequence shown here is derived from an EMBL/GenBank/DDBJ whole genome shotgun (WGS) entry which is preliminary data.</text>
</comment>
<dbReference type="Proteomes" id="UP001331515">
    <property type="component" value="Unassembled WGS sequence"/>
</dbReference>
<gene>
    <name evidence="1" type="ORF">CgunFtcFv8_002436</name>
</gene>
<name>A0AAN8HJH4_CHAGU</name>
<protein>
    <submittedName>
        <fullName evidence="1">Uncharacterized protein</fullName>
    </submittedName>
</protein>